<dbReference type="PROSITE" id="PS50181">
    <property type="entry name" value="FBOX"/>
    <property type="match status" value="1"/>
</dbReference>
<comment type="caution">
    <text evidence="2">The sequence shown here is derived from an EMBL/GenBank/DDBJ whole genome shotgun (WGS) entry which is preliminary data.</text>
</comment>
<accession>A0A9P9A098</accession>
<evidence type="ECO:0000313" key="3">
    <source>
        <dbReference type="Proteomes" id="UP000758603"/>
    </source>
</evidence>
<proteinExistence type="predicted"/>
<organism evidence="2 3">
    <name type="scientific">Truncatella angustata</name>
    <dbReference type="NCBI Taxonomy" id="152316"/>
    <lineage>
        <taxon>Eukaryota</taxon>
        <taxon>Fungi</taxon>
        <taxon>Dikarya</taxon>
        <taxon>Ascomycota</taxon>
        <taxon>Pezizomycotina</taxon>
        <taxon>Sordariomycetes</taxon>
        <taxon>Xylariomycetidae</taxon>
        <taxon>Amphisphaeriales</taxon>
        <taxon>Sporocadaceae</taxon>
        <taxon>Truncatella</taxon>
    </lineage>
</organism>
<reference evidence="2" key="1">
    <citation type="journal article" date="2021" name="Nat. Commun.">
        <title>Genetic determinants of endophytism in the Arabidopsis root mycobiome.</title>
        <authorList>
            <person name="Mesny F."/>
            <person name="Miyauchi S."/>
            <person name="Thiergart T."/>
            <person name="Pickel B."/>
            <person name="Atanasova L."/>
            <person name="Karlsson M."/>
            <person name="Huettel B."/>
            <person name="Barry K.W."/>
            <person name="Haridas S."/>
            <person name="Chen C."/>
            <person name="Bauer D."/>
            <person name="Andreopoulos W."/>
            <person name="Pangilinan J."/>
            <person name="LaButti K."/>
            <person name="Riley R."/>
            <person name="Lipzen A."/>
            <person name="Clum A."/>
            <person name="Drula E."/>
            <person name="Henrissat B."/>
            <person name="Kohler A."/>
            <person name="Grigoriev I.V."/>
            <person name="Martin F.M."/>
            <person name="Hacquard S."/>
        </authorList>
    </citation>
    <scope>NUCLEOTIDE SEQUENCE</scope>
    <source>
        <strain evidence="2">MPI-SDFR-AT-0073</strain>
    </source>
</reference>
<dbReference type="EMBL" id="JAGPXC010000002">
    <property type="protein sequence ID" value="KAH6658112.1"/>
    <property type="molecule type" value="Genomic_DNA"/>
</dbReference>
<dbReference type="GeneID" id="70128565"/>
<dbReference type="Proteomes" id="UP000758603">
    <property type="component" value="Unassembled WGS sequence"/>
</dbReference>
<dbReference type="RefSeq" id="XP_045962346.1">
    <property type="nucleotide sequence ID" value="XM_046099673.1"/>
</dbReference>
<protein>
    <recommendedName>
        <fullName evidence="1">F-box domain-containing protein</fullName>
    </recommendedName>
</protein>
<evidence type="ECO:0000313" key="2">
    <source>
        <dbReference type="EMBL" id="KAH6658112.1"/>
    </source>
</evidence>
<dbReference type="InterPro" id="IPR001810">
    <property type="entry name" value="F-box_dom"/>
</dbReference>
<gene>
    <name evidence="2" type="ORF">BKA67DRAFT_533286</name>
</gene>
<name>A0A9P9A098_9PEZI</name>
<keyword evidence="3" id="KW-1185">Reference proteome</keyword>
<evidence type="ECO:0000259" key="1">
    <source>
        <dbReference type="PROSITE" id="PS50181"/>
    </source>
</evidence>
<feature type="domain" description="F-box" evidence="1">
    <location>
        <begin position="16"/>
        <end position="67"/>
    </location>
</feature>
<dbReference type="AlphaFoldDB" id="A0A9P9A098"/>
<sequence length="196" mass="22299">MPTAMSGPDLVNGRRLIRLEKLPGEIQLQIMIHLDYFSLYQLTQAYEVFHRLTFGNEFENDSQWRTIRYVLDTLVNPDGHVLPHPMDIDADGIHYTANTKTGDLPRNVELKDDPKRGFGPSRSSTLDKQQNTPTHLCAGAGWACGLSQPVHTMYYVAWQNVRGGDYGVHENRRGFDRGRPLVLRINIAQDHDTDNV</sequence>
<dbReference type="OrthoDB" id="3219396at2759"/>